<name>A0A426YAU8_ENSVE</name>
<dbReference type="EMBL" id="AMZH03013709">
    <property type="protein sequence ID" value="RRT48818.1"/>
    <property type="molecule type" value="Genomic_DNA"/>
</dbReference>
<evidence type="ECO:0000256" key="1">
    <source>
        <dbReference type="SAM" id="MobiDB-lite"/>
    </source>
</evidence>
<evidence type="ECO:0000313" key="2">
    <source>
        <dbReference type="EMBL" id="RRT48818.1"/>
    </source>
</evidence>
<comment type="caution">
    <text evidence="2">The sequence shown here is derived from an EMBL/GenBank/DDBJ whole genome shotgun (WGS) entry which is preliminary data.</text>
</comment>
<evidence type="ECO:0000313" key="3">
    <source>
        <dbReference type="Proteomes" id="UP000287651"/>
    </source>
</evidence>
<organism evidence="2 3">
    <name type="scientific">Ensete ventricosum</name>
    <name type="common">Abyssinian banana</name>
    <name type="synonym">Musa ensete</name>
    <dbReference type="NCBI Taxonomy" id="4639"/>
    <lineage>
        <taxon>Eukaryota</taxon>
        <taxon>Viridiplantae</taxon>
        <taxon>Streptophyta</taxon>
        <taxon>Embryophyta</taxon>
        <taxon>Tracheophyta</taxon>
        <taxon>Spermatophyta</taxon>
        <taxon>Magnoliopsida</taxon>
        <taxon>Liliopsida</taxon>
        <taxon>Zingiberales</taxon>
        <taxon>Musaceae</taxon>
        <taxon>Ensete</taxon>
    </lineage>
</organism>
<protein>
    <submittedName>
        <fullName evidence="2">Uncharacterized protein</fullName>
    </submittedName>
</protein>
<sequence length="141" mass="15100">MFSIDSRRIILHIPATPEDACREATYVLGHEGSARGQTAFGRGQQPTTRPPVGAATHGQALYRGDCPRPRATARKGRSLTGRSGAPPIGAIAQGQGRQLSYLAYADSCKVYDIWDLTMPAAHAIMHVPLLPLPPAMARTTL</sequence>
<reference evidence="2 3" key="1">
    <citation type="journal article" date="2014" name="Agronomy (Basel)">
        <title>A Draft Genome Sequence for Ensete ventricosum, the Drought-Tolerant Tree Against Hunger.</title>
        <authorList>
            <person name="Harrison J."/>
            <person name="Moore K.A."/>
            <person name="Paszkiewicz K."/>
            <person name="Jones T."/>
            <person name="Grant M."/>
            <person name="Ambacheew D."/>
            <person name="Muzemil S."/>
            <person name="Studholme D.J."/>
        </authorList>
    </citation>
    <scope>NUCLEOTIDE SEQUENCE [LARGE SCALE GENOMIC DNA]</scope>
</reference>
<proteinExistence type="predicted"/>
<accession>A0A426YAU8</accession>
<dbReference type="Proteomes" id="UP000287651">
    <property type="component" value="Unassembled WGS sequence"/>
</dbReference>
<dbReference type="AlphaFoldDB" id="A0A426YAU8"/>
<gene>
    <name evidence="2" type="ORF">B296_00042146</name>
</gene>
<feature type="region of interest" description="Disordered" evidence="1">
    <location>
        <begin position="35"/>
        <end position="90"/>
    </location>
</feature>